<keyword evidence="2" id="KW-1185">Reference proteome</keyword>
<name>A0A1Y6D0J9_9GAMM</name>
<evidence type="ECO:0000313" key="1">
    <source>
        <dbReference type="EMBL" id="SMF94353.1"/>
    </source>
</evidence>
<dbReference type="AlphaFoldDB" id="A0A1Y6D0J9"/>
<sequence length="111" mass="11956">MKTVTLKTGFKIGDTHYPVVTMREATTADLFDAEDIAPSDKPLQYSGALLTRQITTVATIEGRSLQTPISLQMIRNLSPADYLALRLALQEMSAMGEPQSASGAEPTKPSS</sequence>
<reference evidence="1 2" key="1">
    <citation type="submission" date="2016-12" db="EMBL/GenBank/DDBJ databases">
        <authorList>
            <person name="Song W.-J."/>
            <person name="Kurnit D.M."/>
        </authorList>
    </citation>
    <scope>NUCLEOTIDE SEQUENCE [LARGE SCALE GENOMIC DNA]</scope>
    <source>
        <strain evidence="1 2">175</strain>
    </source>
</reference>
<dbReference type="InterPro" id="IPR019289">
    <property type="entry name" value="Phage_tail_E/E"/>
</dbReference>
<accession>A0A1Y6D0J9</accession>
<evidence type="ECO:0000313" key="2">
    <source>
        <dbReference type="Proteomes" id="UP000192923"/>
    </source>
</evidence>
<gene>
    <name evidence="1" type="ORF">SAMN02949497_1664</name>
</gene>
<dbReference type="EMBL" id="FXAM01000001">
    <property type="protein sequence ID" value="SMF94353.1"/>
    <property type="molecule type" value="Genomic_DNA"/>
</dbReference>
<dbReference type="RefSeq" id="WP_176225142.1">
    <property type="nucleotide sequence ID" value="NZ_FXAM01000001.1"/>
</dbReference>
<protein>
    <submittedName>
        <fullName evidence="1">Mu-like prophage FluMu protein gp41</fullName>
    </submittedName>
</protein>
<proteinExistence type="predicted"/>
<dbReference type="Proteomes" id="UP000192923">
    <property type="component" value="Unassembled WGS sequence"/>
</dbReference>
<dbReference type="Pfam" id="PF10109">
    <property type="entry name" value="Phage_TAC_7"/>
    <property type="match status" value="1"/>
</dbReference>
<dbReference type="STRING" id="1760988.SAMN02949497_1664"/>
<organism evidence="1 2">
    <name type="scientific">Methylomagnum ishizawai</name>
    <dbReference type="NCBI Taxonomy" id="1760988"/>
    <lineage>
        <taxon>Bacteria</taxon>
        <taxon>Pseudomonadati</taxon>
        <taxon>Pseudomonadota</taxon>
        <taxon>Gammaproteobacteria</taxon>
        <taxon>Methylococcales</taxon>
        <taxon>Methylococcaceae</taxon>
        <taxon>Methylomagnum</taxon>
    </lineage>
</organism>